<dbReference type="InterPro" id="IPR036188">
    <property type="entry name" value="FAD/NAD-bd_sf"/>
</dbReference>
<dbReference type="Proteomes" id="UP001221757">
    <property type="component" value="Unassembled WGS sequence"/>
</dbReference>
<reference evidence="7" key="1">
    <citation type="submission" date="2023-03" db="EMBL/GenBank/DDBJ databases">
        <title>Massive genome expansion in bonnet fungi (Mycena s.s.) driven by repeated elements and novel gene families across ecological guilds.</title>
        <authorList>
            <consortium name="Lawrence Berkeley National Laboratory"/>
            <person name="Harder C.B."/>
            <person name="Miyauchi S."/>
            <person name="Viragh M."/>
            <person name="Kuo A."/>
            <person name="Thoen E."/>
            <person name="Andreopoulos B."/>
            <person name="Lu D."/>
            <person name="Skrede I."/>
            <person name="Drula E."/>
            <person name="Henrissat B."/>
            <person name="Morin E."/>
            <person name="Kohler A."/>
            <person name="Barry K."/>
            <person name="LaButti K."/>
            <person name="Morin E."/>
            <person name="Salamov A."/>
            <person name="Lipzen A."/>
            <person name="Mereny Z."/>
            <person name="Hegedus B."/>
            <person name="Baldrian P."/>
            <person name="Stursova M."/>
            <person name="Weitz H."/>
            <person name="Taylor A."/>
            <person name="Grigoriev I.V."/>
            <person name="Nagy L.G."/>
            <person name="Martin F."/>
            <person name="Kauserud H."/>
        </authorList>
    </citation>
    <scope>NUCLEOTIDE SEQUENCE</scope>
    <source>
        <strain evidence="7">CBHHK067</strain>
    </source>
</reference>
<dbReference type="PANTHER" id="PTHR13789:SF309">
    <property type="entry name" value="PUTATIVE (AFU_ORTHOLOGUE AFUA_6G14510)-RELATED"/>
    <property type="match status" value="1"/>
</dbReference>
<dbReference type="Gene3D" id="3.50.50.60">
    <property type="entry name" value="FAD/NAD(P)-binding domain"/>
    <property type="match status" value="1"/>
</dbReference>
<name>A0AAD7DEW5_MYCRO</name>
<evidence type="ECO:0000256" key="4">
    <source>
        <dbReference type="ARBA" id="ARBA00023002"/>
    </source>
</evidence>
<accession>A0AAD7DEW5</accession>
<organism evidence="7 8">
    <name type="scientific">Mycena rosella</name>
    <name type="common">Pink bonnet</name>
    <name type="synonym">Agaricus rosellus</name>
    <dbReference type="NCBI Taxonomy" id="1033263"/>
    <lineage>
        <taxon>Eukaryota</taxon>
        <taxon>Fungi</taxon>
        <taxon>Dikarya</taxon>
        <taxon>Basidiomycota</taxon>
        <taxon>Agaricomycotina</taxon>
        <taxon>Agaricomycetes</taxon>
        <taxon>Agaricomycetidae</taxon>
        <taxon>Agaricales</taxon>
        <taxon>Marasmiineae</taxon>
        <taxon>Mycenaceae</taxon>
        <taxon>Mycena</taxon>
    </lineage>
</organism>
<protein>
    <recommendedName>
        <fullName evidence="6">FAD-binding domain-containing protein</fullName>
    </recommendedName>
</protein>
<keyword evidence="4" id="KW-0560">Oxidoreductase</keyword>
<evidence type="ECO:0000313" key="7">
    <source>
        <dbReference type="EMBL" id="KAJ7689581.1"/>
    </source>
</evidence>
<keyword evidence="8" id="KW-1185">Reference proteome</keyword>
<keyword evidence="2" id="KW-0285">Flavoprotein</keyword>
<dbReference type="PANTHER" id="PTHR13789">
    <property type="entry name" value="MONOOXYGENASE"/>
    <property type="match status" value="1"/>
</dbReference>
<dbReference type="AlphaFoldDB" id="A0AAD7DEW5"/>
<dbReference type="SUPFAM" id="SSF51905">
    <property type="entry name" value="FAD/NAD(P)-binding domain"/>
    <property type="match status" value="1"/>
</dbReference>
<evidence type="ECO:0000256" key="1">
    <source>
        <dbReference type="ARBA" id="ARBA00007992"/>
    </source>
</evidence>
<evidence type="ECO:0000256" key="5">
    <source>
        <dbReference type="ARBA" id="ARBA00023033"/>
    </source>
</evidence>
<evidence type="ECO:0000259" key="6">
    <source>
        <dbReference type="Pfam" id="PF01494"/>
    </source>
</evidence>
<comment type="caution">
    <text evidence="7">The sequence shown here is derived from an EMBL/GenBank/DDBJ whole genome shotgun (WGS) entry which is preliminary data.</text>
</comment>
<sequence>MFYKYDSNEEGPDPDYIGLSLWHPELLNDARGDFLQMRVRSLDFVNRDKRSRLICHQHRDLLRILYNAAVKEKNTQDNASSGVVTVHFDAEVTKIDCDACSVTMRSGEAHRADAIIGADVVRDDVPTGLSVYSTVIPKAVAMEHEELAKLYEYPRSKMVNVFMGHNRAAKVSIAGKDEDVLVGLYTPDSSEGGTWTEEAARDIQEVVGSSNNLLEGLAAHAGPSSCVQIQDHSELDSWVSKSGKVAVIGEAAHPFPPASTHACSVAIEDGAFIGKIFSHTRNSDRIEEFLHAFEKHRRPRCAYILQAEKKNIGFFTLPGGEKQAARDASMRANQAAGVDVMEAPEADMQHIWDDFAKVFGYEPADDADEWWVSWGRFRD</sequence>
<keyword evidence="5" id="KW-0503">Monooxygenase</keyword>
<feature type="domain" description="FAD-binding" evidence="6">
    <location>
        <begin position="78"/>
        <end position="306"/>
    </location>
</feature>
<dbReference type="GO" id="GO:0071949">
    <property type="term" value="F:FAD binding"/>
    <property type="evidence" value="ECO:0007669"/>
    <property type="project" value="InterPro"/>
</dbReference>
<evidence type="ECO:0000256" key="2">
    <source>
        <dbReference type="ARBA" id="ARBA00022630"/>
    </source>
</evidence>
<dbReference type="Pfam" id="PF01494">
    <property type="entry name" value="FAD_binding_3"/>
    <property type="match status" value="1"/>
</dbReference>
<proteinExistence type="inferred from homology"/>
<dbReference type="GO" id="GO:0004497">
    <property type="term" value="F:monooxygenase activity"/>
    <property type="evidence" value="ECO:0007669"/>
    <property type="project" value="UniProtKB-KW"/>
</dbReference>
<evidence type="ECO:0000256" key="3">
    <source>
        <dbReference type="ARBA" id="ARBA00022827"/>
    </source>
</evidence>
<comment type="similarity">
    <text evidence="1">Belongs to the paxM FAD-dependent monooxygenase family.</text>
</comment>
<dbReference type="EMBL" id="JARKIE010000071">
    <property type="protein sequence ID" value="KAJ7689581.1"/>
    <property type="molecule type" value="Genomic_DNA"/>
</dbReference>
<dbReference type="InterPro" id="IPR050493">
    <property type="entry name" value="FAD-dep_Monooxygenase_BioMet"/>
</dbReference>
<gene>
    <name evidence="7" type="ORF">B0H17DRAFT_634236</name>
</gene>
<evidence type="ECO:0000313" key="8">
    <source>
        <dbReference type="Proteomes" id="UP001221757"/>
    </source>
</evidence>
<keyword evidence="3" id="KW-0274">FAD</keyword>
<dbReference type="InterPro" id="IPR002938">
    <property type="entry name" value="FAD-bd"/>
</dbReference>